<dbReference type="Pfam" id="PF00528">
    <property type="entry name" value="BPD_transp_1"/>
    <property type="match status" value="1"/>
</dbReference>
<evidence type="ECO:0000313" key="10">
    <source>
        <dbReference type="Proteomes" id="UP000319353"/>
    </source>
</evidence>
<organism evidence="9 10">
    <name type="scientific">Candidatus Segetimicrobium genomatis</name>
    <dbReference type="NCBI Taxonomy" id="2569760"/>
    <lineage>
        <taxon>Bacteria</taxon>
        <taxon>Bacillati</taxon>
        <taxon>Candidatus Sysuimicrobiota</taxon>
        <taxon>Candidatus Sysuimicrobiia</taxon>
        <taxon>Candidatus Sysuimicrobiales</taxon>
        <taxon>Candidatus Segetimicrobiaceae</taxon>
        <taxon>Candidatus Segetimicrobium</taxon>
    </lineage>
</organism>
<keyword evidence="2 7" id="KW-0813">Transport</keyword>
<feature type="transmembrane region" description="Helical" evidence="7">
    <location>
        <begin position="184"/>
        <end position="203"/>
    </location>
</feature>
<dbReference type="CDD" id="cd06261">
    <property type="entry name" value="TM_PBP2"/>
    <property type="match status" value="1"/>
</dbReference>
<evidence type="ECO:0000259" key="8">
    <source>
        <dbReference type="PROSITE" id="PS50928"/>
    </source>
</evidence>
<dbReference type="InterPro" id="IPR035906">
    <property type="entry name" value="MetI-like_sf"/>
</dbReference>
<sequence>MIRHIVRRMLQLIPMLLGITVMSFVIIQLSPGDFLAEIRLNPIVSQETVDRMRTNFGLDQPLHVQYLRWLTNIVRGDFGYSFAYQVPVLWLVRSRLFNTLLLNIIALIVAWAIGIPIGIHAATHQYSWSDNLLSLFSYVGISTPTFFSGLLLLFVAFKTGWLPIGGMTSLDYDLFPWYGKAFDVARHLVIPVMVLGVLAVAGLTRQMRANLLEVLRQDYVKTARAKGLAERVVVNKHAVRNAINPLITIFGFELGGLLSGSAILEVVIGWPGLGQLILDAVVRKDLYVVMGSLVIGGVTLVLGNLIADILLAYSDPRIRYD</sequence>
<dbReference type="PANTHER" id="PTHR30465:SF0">
    <property type="entry name" value="OLIGOPEPTIDE TRANSPORT SYSTEM PERMEASE PROTEIN APPB"/>
    <property type="match status" value="1"/>
</dbReference>
<name>A0A537LEX2_9BACT</name>
<reference evidence="9 10" key="1">
    <citation type="journal article" date="2019" name="Nat. Microbiol.">
        <title>Mediterranean grassland soil C-N compound turnover is dependent on rainfall and depth, and is mediated by genomically divergent microorganisms.</title>
        <authorList>
            <person name="Diamond S."/>
            <person name="Andeer P.F."/>
            <person name="Li Z."/>
            <person name="Crits-Christoph A."/>
            <person name="Burstein D."/>
            <person name="Anantharaman K."/>
            <person name="Lane K.R."/>
            <person name="Thomas B.C."/>
            <person name="Pan C."/>
            <person name="Northen T.R."/>
            <person name="Banfield J.F."/>
        </authorList>
    </citation>
    <scope>NUCLEOTIDE SEQUENCE [LARGE SCALE GENOMIC DNA]</scope>
    <source>
        <strain evidence="9">NP_4</strain>
    </source>
</reference>
<dbReference type="EMBL" id="VBAL01000012">
    <property type="protein sequence ID" value="TMJ06550.1"/>
    <property type="molecule type" value="Genomic_DNA"/>
</dbReference>
<feature type="transmembrane region" description="Helical" evidence="7">
    <location>
        <begin position="12"/>
        <end position="30"/>
    </location>
</feature>
<dbReference type="Pfam" id="PF19300">
    <property type="entry name" value="BPD_transp_1_N"/>
    <property type="match status" value="1"/>
</dbReference>
<comment type="caution">
    <text evidence="9">The sequence shown here is derived from an EMBL/GenBank/DDBJ whole genome shotgun (WGS) entry which is preliminary data.</text>
</comment>
<gene>
    <name evidence="9" type="ORF">E6H01_01400</name>
</gene>
<proteinExistence type="inferred from homology"/>
<feature type="domain" description="ABC transmembrane type-1" evidence="8">
    <location>
        <begin position="96"/>
        <end position="311"/>
    </location>
</feature>
<protein>
    <submittedName>
        <fullName evidence="9">ABC transporter permease</fullName>
    </submittedName>
</protein>
<evidence type="ECO:0000256" key="3">
    <source>
        <dbReference type="ARBA" id="ARBA00022475"/>
    </source>
</evidence>
<dbReference type="InterPro" id="IPR045621">
    <property type="entry name" value="BPD_transp_1_N"/>
</dbReference>
<keyword evidence="3" id="KW-1003">Cell membrane</keyword>
<dbReference type="PROSITE" id="PS50928">
    <property type="entry name" value="ABC_TM1"/>
    <property type="match status" value="1"/>
</dbReference>
<keyword evidence="5 7" id="KW-1133">Transmembrane helix</keyword>
<evidence type="ECO:0000256" key="2">
    <source>
        <dbReference type="ARBA" id="ARBA00022448"/>
    </source>
</evidence>
<evidence type="ECO:0000256" key="7">
    <source>
        <dbReference type="RuleBase" id="RU363032"/>
    </source>
</evidence>
<feature type="transmembrane region" description="Helical" evidence="7">
    <location>
        <begin position="135"/>
        <end position="157"/>
    </location>
</feature>
<evidence type="ECO:0000256" key="1">
    <source>
        <dbReference type="ARBA" id="ARBA00004651"/>
    </source>
</evidence>
<evidence type="ECO:0000256" key="4">
    <source>
        <dbReference type="ARBA" id="ARBA00022692"/>
    </source>
</evidence>
<evidence type="ECO:0000313" key="9">
    <source>
        <dbReference type="EMBL" id="TMJ06550.1"/>
    </source>
</evidence>
<keyword evidence="4 7" id="KW-0812">Transmembrane</keyword>
<comment type="similarity">
    <text evidence="7">Belongs to the binding-protein-dependent transport system permease family.</text>
</comment>
<dbReference type="Proteomes" id="UP000319353">
    <property type="component" value="Unassembled WGS sequence"/>
</dbReference>
<feature type="transmembrane region" description="Helical" evidence="7">
    <location>
        <begin position="288"/>
        <end position="313"/>
    </location>
</feature>
<feature type="transmembrane region" description="Helical" evidence="7">
    <location>
        <begin position="246"/>
        <end position="268"/>
    </location>
</feature>
<evidence type="ECO:0000256" key="6">
    <source>
        <dbReference type="ARBA" id="ARBA00023136"/>
    </source>
</evidence>
<dbReference type="Gene3D" id="1.10.3720.10">
    <property type="entry name" value="MetI-like"/>
    <property type="match status" value="1"/>
</dbReference>
<keyword evidence="6 7" id="KW-0472">Membrane</keyword>
<dbReference type="InterPro" id="IPR000515">
    <property type="entry name" value="MetI-like"/>
</dbReference>
<dbReference type="GO" id="GO:0005886">
    <property type="term" value="C:plasma membrane"/>
    <property type="evidence" value="ECO:0007669"/>
    <property type="project" value="UniProtKB-SubCell"/>
</dbReference>
<feature type="transmembrane region" description="Helical" evidence="7">
    <location>
        <begin position="100"/>
        <end position="123"/>
    </location>
</feature>
<dbReference type="GO" id="GO:0055085">
    <property type="term" value="P:transmembrane transport"/>
    <property type="evidence" value="ECO:0007669"/>
    <property type="project" value="InterPro"/>
</dbReference>
<dbReference type="PANTHER" id="PTHR30465">
    <property type="entry name" value="INNER MEMBRANE ABC TRANSPORTER"/>
    <property type="match status" value="1"/>
</dbReference>
<dbReference type="AlphaFoldDB" id="A0A537LEX2"/>
<dbReference type="SUPFAM" id="SSF161098">
    <property type="entry name" value="MetI-like"/>
    <property type="match status" value="1"/>
</dbReference>
<evidence type="ECO:0000256" key="5">
    <source>
        <dbReference type="ARBA" id="ARBA00022989"/>
    </source>
</evidence>
<accession>A0A537LEX2</accession>
<comment type="subcellular location">
    <subcellularLocation>
        <location evidence="1 7">Cell membrane</location>
        <topology evidence="1 7">Multi-pass membrane protein</topology>
    </subcellularLocation>
</comment>